<gene>
    <name evidence="1" type="ORF">S01H4_05739</name>
    <name evidence="2" type="ORF">S01H4_05741</name>
</gene>
<protein>
    <submittedName>
        <fullName evidence="1">Uncharacterized protein</fullName>
    </submittedName>
</protein>
<comment type="caution">
    <text evidence="1">The sequence shown here is derived from an EMBL/GenBank/DDBJ whole genome shotgun (WGS) entry which is preliminary data.</text>
</comment>
<dbReference type="EMBL" id="BART01001694">
    <property type="protein sequence ID" value="GAG72502.1"/>
    <property type="molecule type" value="Genomic_DNA"/>
</dbReference>
<reference evidence="1" key="1">
    <citation type="journal article" date="2014" name="Front. Microbiol.">
        <title>High frequency of phylogenetically diverse reductive dehalogenase-homologous genes in deep subseafloor sedimentary metagenomes.</title>
        <authorList>
            <person name="Kawai M."/>
            <person name="Futagami T."/>
            <person name="Toyoda A."/>
            <person name="Takaki Y."/>
            <person name="Nishi S."/>
            <person name="Hori S."/>
            <person name="Arai W."/>
            <person name="Tsubouchi T."/>
            <person name="Morono Y."/>
            <person name="Uchiyama I."/>
            <person name="Ito T."/>
            <person name="Fujiyama A."/>
            <person name="Inagaki F."/>
            <person name="Takami H."/>
        </authorList>
    </citation>
    <scope>NUCLEOTIDE SEQUENCE</scope>
    <source>
        <strain evidence="1">Expedition CK06-06</strain>
    </source>
</reference>
<name>X0ZRW6_9ZZZZ</name>
<accession>X0ZRW6</accession>
<evidence type="ECO:0000313" key="2">
    <source>
        <dbReference type="EMBL" id="GAG72502.1"/>
    </source>
</evidence>
<sequence length="62" mass="7408">MSNTLVQNQIDEVFFKRFHRTLLVLNPEAGLYELKSDKDYDKDLVIWNGNWIRAPHVAKKYK</sequence>
<evidence type="ECO:0000313" key="1">
    <source>
        <dbReference type="EMBL" id="GAG72495.1"/>
    </source>
</evidence>
<proteinExistence type="predicted"/>
<dbReference type="EMBL" id="BART01001694">
    <property type="protein sequence ID" value="GAG72495.1"/>
    <property type="molecule type" value="Genomic_DNA"/>
</dbReference>
<dbReference type="AlphaFoldDB" id="X0ZRW6"/>
<organism evidence="1">
    <name type="scientific">marine sediment metagenome</name>
    <dbReference type="NCBI Taxonomy" id="412755"/>
    <lineage>
        <taxon>unclassified sequences</taxon>
        <taxon>metagenomes</taxon>
        <taxon>ecological metagenomes</taxon>
    </lineage>
</organism>